<evidence type="ECO:0000313" key="10">
    <source>
        <dbReference type="EMBL" id="MDU0202076.1"/>
    </source>
</evidence>
<keyword evidence="6" id="KW-0378">Hydrolase</keyword>
<sequence>MKSSIKINPKAAVHKIDRNIYGHFAEHLGRCIYEGIWVGEDSDIPNTRGIRNDVVQALKDMKIPILRWPGGCFADEYHWKDGIGSKESRARMINTHWGGVVENNHFGTHEFFDLCEMLETEPYICGNVGSGTVYEMQQWVEYMTFDGESPMADLRKANGRELPWNLTYFGIGNENWGCGGRMRAEFYADLYRQYSTYVRDYGDNAIYKIAAGPRGDNYHWTEVMMREAGHFMDGLALHYYTRLKDHSIVIENPDGNRIYLKDPNAVRGQAVDFEESEWFGIMKAAYFTEELVAKHAAIMDKYDPEKKVALIIDEWGTWFDVEPGTNPGFLFQQNTMRDAVSAAISLNIFNNHADRVRMANIAQTINVLQAVILTEGDKMILTPTYHVFEMFNVHQDAILQPLEIQCGTYKCNGEEVPQLSASASVDAAGKLNITICNTDPHKAAPLDCNIGGLSGKQVTGRILVSSTMSSHNSFENPTQVKPEPFTNVELNQEGFHTDIPPMSVVVLTIH</sequence>
<dbReference type="SUPFAM" id="SSF51445">
    <property type="entry name" value="(Trans)glycosidases"/>
    <property type="match status" value="1"/>
</dbReference>
<comment type="pathway">
    <text evidence="2">Glycan metabolism.</text>
</comment>
<accession>A0ABU3RCU4</accession>
<evidence type="ECO:0000256" key="4">
    <source>
        <dbReference type="ARBA" id="ARBA00011165"/>
    </source>
</evidence>
<dbReference type="SUPFAM" id="SSF51011">
    <property type="entry name" value="Glycosyl hydrolase domain"/>
    <property type="match status" value="1"/>
</dbReference>
<dbReference type="Gene3D" id="3.20.20.80">
    <property type="entry name" value="Glycosidases"/>
    <property type="match status" value="1"/>
</dbReference>
<dbReference type="PANTHER" id="PTHR43576">
    <property type="entry name" value="ALPHA-L-ARABINOFURANOSIDASE C-RELATED"/>
    <property type="match status" value="1"/>
</dbReference>
<reference evidence="10 11" key="1">
    <citation type="submission" date="2023-10" db="EMBL/GenBank/DDBJ databases">
        <title>Paenibacillus strain PFR10 Genome sequencing and assembly.</title>
        <authorList>
            <person name="Kim I."/>
        </authorList>
    </citation>
    <scope>NUCLEOTIDE SEQUENCE [LARGE SCALE GENOMIC DNA]</scope>
    <source>
        <strain evidence="10 11">PFR10</strain>
    </source>
</reference>
<name>A0ABU3RCU4_9BACL</name>
<dbReference type="Gene3D" id="2.60.40.1180">
    <property type="entry name" value="Golgi alpha-mannosidase II"/>
    <property type="match status" value="1"/>
</dbReference>
<evidence type="ECO:0000256" key="6">
    <source>
        <dbReference type="ARBA" id="ARBA00022801"/>
    </source>
</evidence>
<evidence type="ECO:0000256" key="2">
    <source>
        <dbReference type="ARBA" id="ARBA00004881"/>
    </source>
</evidence>
<keyword evidence="11" id="KW-1185">Reference proteome</keyword>
<comment type="similarity">
    <text evidence="3">Belongs to the glycosyl hydrolase 51 family.</text>
</comment>
<evidence type="ECO:0000256" key="8">
    <source>
        <dbReference type="ARBA" id="ARBA00023295"/>
    </source>
</evidence>
<dbReference type="Pfam" id="PF22848">
    <property type="entry name" value="ASD1_dom"/>
    <property type="match status" value="1"/>
</dbReference>
<dbReference type="EC" id="3.2.1.55" evidence="5"/>
<dbReference type="InterPro" id="IPR010720">
    <property type="entry name" value="Alpha-L-AF_C"/>
</dbReference>
<dbReference type="Proteomes" id="UP001260980">
    <property type="component" value="Unassembled WGS sequence"/>
</dbReference>
<feature type="domain" description="Alpha-L-arabinofuranosidase C-terminal" evidence="9">
    <location>
        <begin position="313"/>
        <end position="503"/>
    </location>
</feature>
<dbReference type="InterPro" id="IPR055235">
    <property type="entry name" value="ASD1_cat"/>
</dbReference>
<keyword evidence="8" id="KW-0326">Glycosidase</keyword>
<dbReference type="InterPro" id="IPR013780">
    <property type="entry name" value="Glyco_hydro_b"/>
</dbReference>
<comment type="catalytic activity">
    <reaction evidence="1">
        <text>Hydrolysis of terminal non-reducing alpha-L-arabinofuranoside residues in alpha-L-arabinosides.</text>
        <dbReference type="EC" id="3.2.1.55"/>
    </reaction>
</comment>
<protein>
    <recommendedName>
        <fullName evidence="5">non-reducing end alpha-L-arabinofuranosidase</fullName>
        <ecNumber evidence="5">3.2.1.55</ecNumber>
    </recommendedName>
</protein>
<evidence type="ECO:0000256" key="1">
    <source>
        <dbReference type="ARBA" id="ARBA00001462"/>
    </source>
</evidence>
<comment type="caution">
    <text evidence="10">The sequence shown here is derived from an EMBL/GenBank/DDBJ whole genome shotgun (WGS) entry which is preliminary data.</text>
</comment>
<proteinExistence type="inferred from homology"/>
<keyword evidence="7" id="KW-0119">Carbohydrate metabolism</keyword>
<evidence type="ECO:0000313" key="11">
    <source>
        <dbReference type="Proteomes" id="UP001260980"/>
    </source>
</evidence>
<organism evidence="10 11">
    <name type="scientific">Paenibacillus violae</name>
    <dbReference type="NCBI Taxonomy" id="3077234"/>
    <lineage>
        <taxon>Bacteria</taxon>
        <taxon>Bacillati</taxon>
        <taxon>Bacillota</taxon>
        <taxon>Bacilli</taxon>
        <taxon>Bacillales</taxon>
        <taxon>Paenibacillaceae</taxon>
        <taxon>Paenibacillus</taxon>
    </lineage>
</organism>
<dbReference type="Pfam" id="PF06964">
    <property type="entry name" value="Alpha-L-AF_C"/>
    <property type="match status" value="1"/>
</dbReference>
<gene>
    <name evidence="10" type="ORF">RQP52_13295</name>
</gene>
<dbReference type="PANTHER" id="PTHR43576:SF2">
    <property type="entry name" value="INTRACELLULAR EXO-ALPHA-L-ARABINOFURANOSIDASE 2"/>
    <property type="match status" value="1"/>
</dbReference>
<evidence type="ECO:0000259" key="9">
    <source>
        <dbReference type="SMART" id="SM00813"/>
    </source>
</evidence>
<dbReference type="InterPro" id="IPR017853">
    <property type="entry name" value="GH"/>
</dbReference>
<evidence type="ECO:0000256" key="5">
    <source>
        <dbReference type="ARBA" id="ARBA00012670"/>
    </source>
</evidence>
<evidence type="ECO:0000256" key="3">
    <source>
        <dbReference type="ARBA" id="ARBA00007186"/>
    </source>
</evidence>
<comment type="subunit">
    <text evidence="4">Homohexamer; trimer of dimers.</text>
</comment>
<evidence type="ECO:0000256" key="7">
    <source>
        <dbReference type="ARBA" id="ARBA00023277"/>
    </source>
</evidence>
<dbReference type="SMART" id="SM00813">
    <property type="entry name" value="Alpha-L-AF_C"/>
    <property type="match status" value="1"/>
</dbReference>
<dbReference type="RefSeq" id="WP_315952048.1">
    <property type="nucleotide sequence ID" value="NZ_JAWCUD010000003.1"/>
</dbReference>
<dbReference type="EMBL" id="JAWCUD010000003">
    <property type="protein sequence ID" value="MDU0202076.1"/>
    <property type="molecule type" value="Genomic_DNA"/>
</dbReference>